<dbReference type="RefSeq" id="WP_213503641.1">
    <property type="nucleotide sequence ID" value="NZ_CP054856.1"/>
</dbReference>
<accession>A0ABX8E442</accession>
<feature type="transmembrane region" description="Helical" evidence="2">
    <location>
        <begin position="248"/>
        <end position="270"/>
    </location>
</feature>
<proteinExistence type="predicted"/>
<dbReference type="Proteomes" id="UP000677126">
    <property type="component" value="Chromosome"/>
</dbReference>
<evidence type="ECO:0000313" key="3">
    <source>
        <dbReference type="EMBL" id="QVM83708.1"/>
    </source>
</evidence>
<feature type="transmembrane region" description="Helical" evidence="2">
    <location>
        <begin position="84"/>
        <end position="103"/>
    </location>
</feature>
<reference evidence="3 4" key="1">
    <citation type="journal article" date="2021" name="Int. J. Syst. Evol. Microbiol.">
        <title>Novosphingobium decolorationis sp. nov., an aniline blue-decolourizing bacterium isolated from East Pacific sediment.</title>
        <authorList>
            <person name="Chen X."/>
            <person name="Dong B."/>
            <person name="Chen T."/>
            <person name="Ren N."/>
            <person name="Wang J."/>
            <person name="Xu Y."/>
            <person name="Yang J."/>
            <person name="Zhu S."/>
            <person name="Chen J."/>
        </authorList>
    </citation>
    <scope>NUCLEOTIDE SEQUENCE [LARGE SCALE GENOMIC DNA]</scope>
    <source>
        <strain evidence="3 4">502str22</strain>
    </source>
</reference>
<organism evidence="3 4">
    <name type="scientific">Novosphingobium decolorationis</name>
    <dbReference type="NCBI Taxonomy" id="2698673"/>
    <lineage>
        <taxon>Bacteria</taxon>
        <taxon>Pseudomonadati</taxon>
        <taxon>Pseudomonadota</taxon>
        <taxon>Alphaproteobacteria</taxon>
        <taxon>Sphingomonadales</taxon>
        <taxon>Sphingomonadaceae</taxon>
        <taxon>Novosphingobium</taxon>
    </lineage>
</organism>
<evidence type="ECO:0000256" key="2">
    <source>
        <dbReference type="SAM" id="Phobius"/>
    </source>
</evidence>
<name>A0ABX8E442_9SPHN</name>
<protein>
    <recommendedName>
        <fullName evidence="5">O-antigen ligase domain-containing protein</fullName>
    </recommendedName>
</protein>
<gene>
    <name evidence="3" type="ORF">HT578_08360</name>
</gene>
<feature type="transmembrane region" description="Helical" evidence="2">
    <location>
        <begin position="124"/>
        <end position="152"/>
    </location>
</feature>
<keyword evidence="4" id="KW-1185">Reference proteome</keyword>
<feature type="transmembrane region" description="Helical" evidence="2">
    <location>
        <begin position="190"/>
        <end position="210"/>
    </location>
</feature>
<keyword evidence="2" id="KW-0812">Transmembrane</keyword>
<evidence type="ECO:0008006" key="5">
    <source>
        <dbReference type="Google" id="ProtNLM"/>
    </source>
</evidence>
<feature type="transmembrane region" description="Helical" evidence="2">
    <location>
        <begin position="35"/>
        <end position="54"/>
    </location>
</feature>
<feature type="region of interest" description="Disordered" evidence="1">
    <location>
        <begin position="354"/>
        <end position="383"/>
    </location>
</feature>
<feature type="transmembrane region" description="Helical" evidence="2">
    <location>
        <begin position="290"/>
        <end position="308"/>
    </location>
</feature>
<sequence>MVVETVTVLRPLYNAVPLVLVMECWLKGRLDLKPWLGPALLMWLFWCVSAVLRLGKFDSEFVFTAVSLLVLAQGFKVNPRHIRLLLGCQVAAAIILGLSRGGISLDVTNQFQAESAQSSSESSIGLASALIVLLAYIRRMPVLGVIALLITLLFGKRIALIGIVAGVGLDLFATLALGHLRRGFGTIATAALGVGMATLGVNAASFYRWLSVLLSEEFSFNISPNALSSGRYNGINAFEQFMAIHQSLITSIIGHGTGFTTSVLSMSLSLKQSQTYKLLHDDWLRIMTDYGLIGLAAIIGGFCLLAWHRRLGLPMAVYTIVVMASDNVLTYAFYWITFAICLNYSPNASAQRKPVHKPGGAIQRPWPTQPIRTAANPGAPRNG</sequence>
<dbReference type="EMBL" id="CP054856">
    <property type="protein sequence ID" value="QVM83708.1"/>
    <property type="molecule type" value="Genomic_DNA"/>
</dbReference>
<keyword evidence="2" id="KW-1133">Transmembrane helix</keyword>
<evidence type="ECO:0000256" key="1">
    <source>
        <dbReference type="SAM" id="MobiDB-lite"/>
    </source>
</evidence>
<keyword evidence="2" id="KW-0472">Membrane</keyword>
<evidence type="ECO:0000313" key="4">
    <source>
        <dbReference type="Proteomes" id="UP000677126"/>
    </source>
</evidence>